<dbReference type="AlphaFoldDB" id="A0A1R1PR96"/>
<evidence type="ECO:0000256" key="4">
    <source>
        <dbReference type="ARBA" id="ARBA00023136"/>
    </source>
</evidence>
<keyword evidence="2 5" id="KW-0812">Transmembrane</keyword>
<reference evidence="7" key="1">
    <citation type="submission" date="2017-01" db="EMBL/GenBank/DDBJ databases">
        <authorList>
            <person name="Wang Y."/>
            <person name="White M."/>
            <person name="Kvist S."/>
            <person name="Moncalvo J.-M."/>
        </authorList>
    </citation>
    <scope>NUCLEOTIDE SEQUENCE [LARGE SCALE GENOMIC DNA]</scope>
    <source>
        <strain evidence="7">COL-18-3</strain>
    </source>
</reference>
<dbReference type="PANTHER" id="PTHR11785">
    <property type="entry name" value="AMINO ACID TRANSPORTER"/>
    <property type="match status" value="1"/>
</dbReference>
<dbReference type="InterPro" id="IPR002293">
    <property type="entry name" value="AA/rel_permease1"/>
</dbReference>
<accession>A0A1R1PR96</accession>
<feature type="transmembrane region" description="Helical" evidence="5">
    <location>
        <begin position="265"/>
        <end position="288"/>
    </location>
</feature>
<protein>
    <submittedName>
        <fullName evidence="6">High-affinity methionine permease</fullName>
    </submittedName>
</protein>
<sequence length="510" mass="56361">MTDKKPENSPDLAIEDNPDGSKRTIGILSGSAISISLMIGSGIFSTPSSVARISGTPLMAIILYIIGGICSFGGALAFIEVGIMFPKNGGTLRYLAHQYLKPRLLISYLFAWCMIVCIRPGAIAANGPVFAQYWMYAAAGGDDMETLHPTIYAHRDWIYRGIAAAGITFVSLICMFSVKWSLRLLNVLTTVKILVLLTISITGIVALAGGVKKVPDAGNWSMGFSGSSAKFAAYAVAMNRVFWAYDGWSNICYSTGEMKNPRRSLPIAAGLGVITVTILYLLAIFAYFSVVPLQEAIQAKEILAAVFTNKIFGETVGKTVLPIFIGLSVFGAVLAQVFSIGRIVQTAAAFEYIPYGRVLAQYNKKYNTPMNAIIFNYVLSMVYLFAPPPGDVFELLVDFVQYPTWVFYGLTALGVIFLRRRLPNFRGRRFKANIVLLLLFVLVTVYLSILPFVKTDATSGTYPYYLSPLLGVVSIAVGFIPWYFRMWWYADRKGVDFTSWIYQEEEEFDF</sequence>
<keyword evidence="4 5" id="KW-0472">Membrane</keyword>
<gene>
    <name evidence="6" type="ORF">AX774_g3002</name>
</gene>
<feature type="transmembrane region" description="Helical" evidence="5">
    <location>
        <begin position="58"/>
        <end position="83"/>
    </location>
</feature>
<dbReference type="InterPro" id="IPR050598">
    <property type="entry name" value="AminoAcid_Transporter"/>
</dbReference>
<keyword evidence="3 5" id="KW-1133">Transmembrane helix</keyword>
<feature type="transmembrane region" description="Helical" evidence="5">
    <location>
        <begin position="323"/>
        <end position="345"/>
    </location>
</feature>
<dbReference type="Proteomes" id="UP000188320">
    <property type="component" value="Unassembled WGS sequence"/>
</dbReference>
<evidence type="ECO:0000313" key="7">
    <source>
        <dbReference type="Proteomes" id="UP000188320"/>
    </source>
</evidence>
<feature type="transmembrane region" description="Helical" evidence="5">
    <location>
        <begin position="25"/>
        <end position="46"/>
    </location>
</feature>
<evidence type="ECO:0000256" key="5">
    <source>
        <dbReference type="SAM" id="Phobius"/>
    </source>
</evidence>
<feature type="transmembrane region" description="Helical" evidence="5">
    <location>
        <begin position="104"/>
        <end position="125"/>
    </location>
</feature>
<proteinExistence type="predicted"/>
<organism evidence="6 7">
    <name type="scientific">Zancudomyces culisetae</name>
    <name type="common">Gut fungus</name>
    <name type="synonym">Smittium culisetae</name>
    <dbReference type="NCBI Taxonomy" id="1213189"/>
    <lineage>
        <taxon>Eukaryota</taxon>
        <taxon>Fungi</taxon>
        <taxon>Fungi incertae sedis</taxon>
        <taxon>Zoopagomycota</taxon>
        <taxon>Kickxellomycotina</taxon>
        <taxon>Harpellomycetes</taxon>
        <taxon>Harpellales</taxon>
        <taxon>Legeriomycetaceae</taxon>
        <taxon>Zancudomyces</taxon>
    </lineage>
</organism>
<dbReference type="EMBL" id="LSSK01000394">
    <property type="protein sequence ID" value="OMH83490.1"/>
    <property type="molecule type" value="Genomic_DNA"/>
</dbReference>
<evidence type="ECO:0000256" key="2">
    <source>
        <dbReference type="ARBA" id="ARBA00022692"/>
    </source>
</evidence>
<evidence type="ECO:0000256" key="3">
    <source>
        <dbReference type="ARBA" id="ARBA00022989"/>
    </source>
</evidence>
<dbReference type="GO" id="GO:0015179">
    <property type="term" value="F:L-amino acid transmembrane transporter activity"/>
    <property type="evidence" value="ECO:0007669"/>
    <property type="project" value="TreeGrafter"/>
</dbReference>
<feature type="transmembrane region" description="Helical" evidence="5">
    <location>
        <begin position="231"/>
        <end position="253"/>
    </location>
</feature>
<comment type="caution">
    <text evidence="6">The sequence shown here is derived from an EMBL/GenBank/DDBJ whole genome shotgun (WGS) entry which is preliminary data.</text>
</comment>
<keyword evidence="7" id="KW-1185">Reference proteome</keyword>
<dbReference type="PIRSF" id="PIRSF006060">
    <property type="entry name" value="AA_transporter"/>
    <property type="match status" value="1"/>
</dbReference>
<dbReference type="Gene3D" id="1.20.1740.10">
    <property type="entry name" value="Amino acid/polyamine transporter I"/>
    <property type="match status" value="1"/>
</dbReference>
<feature type="transmembrane region" description="Helical" evidence="5">
    <location>
        <begin position="465"/>
        <end position="484"/>
    </location>
</feature>
<dbReference type="Pfam" id="PF13520">
    <property type="entry name" value="AA_permease_2"/>
    <property type="match status" value="1"/>
</dbReference>
<name>A0A1R1PR96_ZANCU</name>
<dbReference type="GO" id="GO:0016020">
    <property type="term" value="C:membrane"/>
    <property type="evidence" value="ECO:0007669"/>
    <property type="project" value="UniProtKB-SubCell"/>
</dbReference>
<feature type="transmembrane region" description="Helical" evidence="5">
    <location>
        <begin position="434"/>
        <end position="453"/>
    </location>
</feature>
<feature type="transmembrane region" description="Helical" evidence="5">
    <location>
        <begin position="157"/>
        <end position="178"/>
    </location>
</feature>
<feature type="transmembrane region" description="Helical" evidence="5">
    <location>
        <begin position="190"/>
        <end position="211"/>
    </location>
</feature>
<comment type="subcellular location">
    <subcellularLocation>
        <location evidence="1">Membrane</location>
        <topology evidence="1">Multi-pass membrane protein</topology>
    </subcellularLocation>
</comment>
<dbReference type="OrthoDB" id="5982228at2759"/>
<feature type="transmembrane region" description="Helical" evidence="5">
    <location>
        <begin position="405"/>
        <end position="422"/>
    </location>
</feature>
<dbReference type="PANTHER" id="PTHR11785:SF353">
    <property type="entry name" value="METHIONINE TRANSPORTER (EUROFUNG)"/>
    <property type="match status" value="1"/>
</dbReference>
<evidence type="ECO:0000256" key="1">
    <source>
        <dbReference type="ARBA" id="ARBA00004141"/>
    </source>
</evidence>
<feature type="transmembrane region" description="Helical" evidence="5">
    <location>
        <begin position="366"/>
        <end position="385"/>
    </location>
</feature>
<evidence type="ECO:0000313" key="6">
    <source>
        <dbReference type="EMBL" id="OMH83490.1"/>
    </source>
</evidence>